<accession>A0AAE0WUU2</accession>
<evidence type="ECO:0000256" key="5">
    <source>
        <dbReference type="SAM" id="MobiDB-lite"/>
    </source>
</evidence>
<feature type="region of interest" description="Disordered" evidence="5">
    <location>
        <begin position="293"/>
        <end position="342"/>
    </location>
</feature>
<dbReference type="InterPro" id="IPR001841">
    <property type="entry name" value="Znf_RING"/>
</dbReference>
<dbReference type="Gene3D" id="3.30.40.10">
    <property type="entry name" value="Zinc/RING finger domain, C3HC4 (zinc finger)"/>
    <property type="match status" value="2"/>
</dbReference>
<keyword evidence="2 4" id="KW-0863">Zinc-finger</keyword>
<keyword evidence="3" id="KW-0862">Zinc</keyword>
<evidence type="ECO:0000256" key="1">
    <source>
        <dbReference type="ARBA" id="ARBA00022723"/>
    </source>
</evidence>
<protein>
    <recommendedName>
        <fullName evidence="6">RING-type domain-containing protein</fullName>
    </recommendedName>
</protein>
<organism evidence="7 8">
    <name type="scientific">Recurvomyces mirabilis</name>
    <dbReference type="NCBI Taxonomy" id="574656"/>
    <lineage>
        <taxon>Eukaryota</taxon>
        <taxon>Fungi</taxon>
        <taxon>Dikarya</taxon>
        <taxon>Ascomycota</taxon>
        <taxon>Pezizomycotina</taxon>
        <taxon>Dothideomycetes</taxon>
        <taxon>Dothideomycetidae</taxon>
        <taxon>Mycosphaerellales</taxon>
        <taxon>Teratosphaeriaceae</taxon>
        <taxon>Recurvomyces</taxon>
    </lineage>
</organism>
<dbReference type="Pfam" id="PF13923">
    <property type="entry name" value="zf-C3HC4_2"/>
    <property type="match status" value="1"/>
</dbReference>
<evidence type="ECO:0000313" key="8">
    <source>
        <dbReference type="Proteomes" id="UP001274830"/>
    </source>
</evidence>
<feature type="compositionally biased region" description="Basic and acidic residues" evidence="5">
    <location>
        <begin position="295"/>
        <end position="307"/>
    </location>
</feature>
<dbReference type="PANTHER" id="PTHR21540">
    <property type="entry name" value="RING FINGER AND SWIM DOMAIN-CONTAINING PROTEIN 2"/>
    <property type="match status" value="1"/>
</dbReference>
<evidence type="ECO:0000256" key="4">
    <source>
        <dbReference type="PROSITE-ProRule" id="PRU00175"/>
    </source>
</evidence>
<name>A0AAE0WUU2_9PEZI</name>
<dbReference type="Proteomes" id="UP001274830">
    <property type="component" value="Unassembled WGS sequence"/>
</dbReference>
<gene>
    <name evidence="7" type="ORF">LTR78_001120</name>
</gene>
<dbReference type="InterPro" id="IPR017907">
    <property type="entry name" value="Znf_RING_CS"/>
</dbReference>
<dbReference type="CDD" id="cd16494">
    <property type="entry name" value="RING-CH-C4HC3_ZSWM2"/>
    <property type="match status" value="1"/>
</dbReference>
<feature type="domain" description="RING-type" evidence="6">
    <location>
        <begin position="349"/>
        <end position="387"/>
    </location>
</feature>
<dbReference type="GO" id="GO:0008270">
    <property type="term" value="F:zinc ion binding"/>
    <property type="evidence" value="ECO:0007669"/>
    <property type="project" value="UniProtKB-KW"/>
</dbReference>
<dbReference type="PROSITE" id="PS00518">
    <property type="entry name" value="ZF_RING_1"/>
    <property type="match status" value="1"/>
</dbReference>
<feature type="compositionally biased region" description="Low complexity" evidence="5">
    <location>
        <begin position="332"/>
        <end position="342"/>
    </location>
</feature>
<dbReference type="InterPro" id="IPR013083">
    <property type="entry name" value="Znf_RING/FYVE/PHD"/>
</dbReference>
<dbReference type="InterPro" id="IPR039903">
    <property type="entry name" value="Zswim2"/>
</dbReference>
<keyword evidence="8" id="KW-1185">Reference proteome</keyword>
<keyword evidence="1" id="KW-0479">Metal-binding</keyword>
<feature type="domain" description="RING-type" evidence="6">
    <location>
        <begin position="410"/>
        <end position="458"/>
    </location>
</feature>
<dbReference type="Pfam" id="PF13639">
    <property type="entry name" value="zf-RING_2"/>
    <property type="match status" value="1"/>
</dbReference>
<dbReference type="EMBL" id="JAUTXT010000003">
    <property type="protein sequence ID" value="KAK3678667.1"/>
    <property type="molecule type" value="Genomic_DNA"/>
</dbReference>
<dbReference type="PROSITE" id="PS50089">
    <property type="entry name" value="ZF_RING_2"/>
    <property type="match status" value="2"/>
</dbReference>
<dbReference type="SUPFAM" id="SSF57850">
    <property type="entry name" value="RING/U-box"/>
    <property type="match status" value="2"/>
</dbReference>
<sequence length="463" mass="50419">MATIFDGVAAFGLMNPDKHAITCVGNTQQRRRCRNLIAYRDVNAAKQILTTITAYADDPARLQRRLRSLATLCICKNARNGHLSQRDDIVSEWMAIMRTVGHGGHQQHLSTQLRPVDPYFTGGLQSRQGIPPAIATISRRTESTLQSTQSREPSPVLARATTPLVPQLTTTIRPAAPTQQTSTARPSSPATTGTIVTAFASEHQAARSARVLSPQPSLPRHAPDMIVSTGEIVIEHRARSSMAVHRITTAGSSRSARTVDSESITIVETDNIVVQTTERRSARLAALRIAAVSASERDNAAPEDDQRVSASTAGATAIPQASNRTPADQHSHTNTSSTASSSPAGIEICSICLDPVTEARETPCGHVYCGACIATWLDHSSSCPLDRRHLTAAGLRRPTRVLRKAVEGECPMCYEDIGLPSDENTVWCRRQCGTNFHRRCMDDWHESEEDGSTCPYCRAEWQE</sequence>
<evidence type="ECO:0000256" key="3">
    <source>
        <dbReference type="ARBA" id="ARBA00022833"/>
    </source>
</evidence>
<proteinExistence type="predicted"/>
<evidence type="ECO:0000313" key="7">
    <source>
        <dbReference type="EMBL" id="KAK3678667.1"/>
    </source>
</evidence>
<evidence type="ECO:0000256" key="2">
    <source>
        <dbReference type="ARBA" id="ARBA00022771"/>
    </source>
</evidence>
<dbReference type="AlphaFoldDB" id="A0AAE0WUU2"/>
<evidence type="ECO:0000259" key="6">
    <source>
        <dbReference type="PROSITE" id="PS50089"/>
    </source>
</evidence>
<feature type="compositionally biased region" description="Polar residues" evidence="5">
    <location>
        <begin position="308"/>
        <end position="328"/>
    </location>
</feature>
<comment type="caution">
    <text evidence="7">The sequence shown here is derived from an EMBL/GenBank/DDBJ whole genome shotgun (WGS) entry which is preliminary data.</text>
</comment>
<reference evidence="7" key="1">
    <citation type="submission" date="2023-07" db="EMBL/GenBank/DDBJ databases">
        <title>Black Yeasts Isolated from many extreme environments.</title>
        <authorList>
            <person name="Coleine C."/>
            <person name="Stajich J.E."/>
            <person name="Selbmann L."/>
        </authorList>
    </citation>
    <scope>NUCLEOTIDE SEQUENCE</scope>
    <source>
        <strain evidence="7">CCFEE 5485</strain>
    </source>
</reference>
<dbReference type="PANTHER" id="PTHR21540:SF0">
    <property type="entry name" value="PHD FAMILY PROTEIN"/>
    <property type="match status" value="1"/>
</dbReference>
<dbReference type="SMART" id="SM00184">
    <property type="entry name" value="RING"/>
    <property type="match status" value="2"/>
</dbReference>
<dbReference type="GO" id="GO:0061630">
    <property type="term" value="F:ubiquitin protein ligase activity"/>
    <property type="evidence" value="ECO:0007669"/>
    <property type="project" value="InterPro"/>
</dbReference>